<gene>
    <name evidence="3" type="ORF">MNBD_GAMMA19-1157</name>
</gene>
<evidence type="ECO:0000256" key="1">
    <source>
        <dbReference type="ARBA" id="ARBA00005558"/>
    </source>
</evidence>
<dbReference type="SUPFAM" id="SSF69349">
    <property type="entry name" value="Phage fibre proteins"/>
    <property type="match status" value="1"/>
</dbReference>
<feature type="domain" description="Gp5/Type VI secretion system Vgr protein OB-fold" evidence="2">
    <location>
        <begin position="406"/>
        <end position="458"/>
    </location>
</feature>
<organism evidence="3">
    <name type="scientific">hydrothermal vent metagenome</name>
    <dbReference type="NCBI Taxonomy" id="652676"/>
    <lineage>
        <taxon>unclassified sequences</taxon>
        <taxon>metagenomes</taxon>
        <taxon>ecological metagenomes</taxon>
    </lineage>
</organism>
<evidence type="ECO:0000259" key="2">
    <source>
        <dbReference type="Pfam" id="PF04717"/>
    </source>
</evidence>
<sequence length="1020" mass="110719">MNNPLFKFTSHATGGDQFTVVSYTATEGLSSLYRYDITLKAPLSAAIDLDDMLDSPARFSIDTDEGEFPVHGVLSTFDEVRMSGEYVFYQATLVPRLWKLSTYKTNEIYTTELTVDNIIRTVLDNADLKETVDFDISGVKNTLLQRNYVCQFRESDFTFISRLMENEGIYFFFEQGADSEILVIADDGKYDPVDMPDATFDTAPQSHRVGETVQSWLCRKQRLPENVTVRDYNPEQPSLDVYDTHPVDTAGQGTEYLYGENFLTETEAEHLAQVRAEAFICRKTRYYGESGICGLTAGYTFSLGGHPNDKYNDIDYLVVEVTHEGQFLDQNASDNSETSPIYNNTFVAIEASIPWRPPVKTPKPRFFGTMTAFVYAEATSEMAEINPEGCYRVHMPFDKADGSKDSTDPDRKASCWIRMAQPYVGEGEGMYFPLRGGTEVLLTFINGDPDRPVISGALPNASTPSLLTSEKPTESVIQTKGNNKIRMEDKPGSERVMMESPMANSWVRIGAPNDPVTLNGSATITVEIGDTYTEQGAFSSKDCVDTPITSPTTIRRADGTTETSIDTSSSEIYYLEYVHGTDTAIRTVIVGDELVDRLPGNGIRIQTSGNLFLEAQSQYADYTKGTPASASLPRKPGGSDDANQVGDLYDKFAGASKSYTPTGMVNYGETPPTTPNTNFVTSVLNSAHVQLSSLDTVNTQEGNIYDFGGYWNYNLGNSYEEAHINQSALLNFKHEGLSGTGDVSFPAASVGITAAAGVFTGIAVGVAAGAAGGKASAIAVGISGGILGGAAAAIVNAVSSGWGMADNAEARPLGDVISGPHPDGSPIRSPNNKVKSSFIKIDETSGKPIKDEVLEQDIDEHKRASGGTYPMHTDTTWVTKSFGDTYEYSYGNTLGISIGHTEEHSKGDTYEYSYGGRSEETKFNGAGIMTYQSWSESGESCESSFNPKNGQLTNVQYKNRADYFIDAELTLPSTPTFSASCNIASMQTSAEFSTGININVSVSAGLSTSVAFNLGFAVEI</sequence>
<dbReference type="NCBIfam" id="TIGR03361">
    <property type="entry name" value="VI_Rhs_Vgr"/>
    <property type="match status" value="1"/>
</dbReference>
<dbReference type="Gene3D" id="4.10.220.110">
    <property type="match status" value="1"/>
</dbReference>
<dbReference type="Gene3D" id="3.55.50.10">
    <property type="entry name" value="Baseplate protein-like domains"/>
    <property type="match status" value="1"/>
</dbReference>
<dbReference type="SUPFAM" id="SSF69255">
    <property type="entry name" value="gp5 N-terminal domain-like"/>
    <property type="match status" value="1"/>
</dbReference>
<accession>A0A3B1B3P3</accession>
<reference evidence="3" key="1">
    <citation type="submission" date="2018-06" db="EMBL/GenBank/DDBJ databases">
        <authorList>
            <person name="Zhirakovskaya E."/>
        </authorList>
    </citation>
    <scope>NUCLEOTIDE SEQUENCE</scope>
</reference>
<dbReference type="SUPFAM" id="SSF69279">
    <property type="entry name" value="Phage tail proteins"/>
    <property type="match status" value="2"/>
</dbReference>
<dbReference type="InterPro" id="IPR006533">
    <property type="entry name" value="T6SS_Vgr_RhsGE"/>
</dbReference>
<protein>
    <submittedName>
        <fullName evidence="3">VgrG protein</fullName>
    </submittedName>
</protein>
<dbReference type="InterPro" id="IPR037026">
    <property type="entry name" value="Vgr_OB-fold_dom_sf"/>
</dbReference>
<dbReference type="InterPro" id="IPR017847">
    <property type="entry name" value="T6SS_RhsGE_Vgr_subset"/>
</dbReference>
<proteinExistence type="inferred from homology"/>
<dbReference type="Gene3D" id="2.40.50.230">
    <property type="entry name" value="Gp5 N-terminal domain"/>
    <property type="match status" value="1"/>
</dbReference>
<evidence type="ECO:0000313" key="3">
    <source>
        <dbReference type="EMBL" id="VAW99686.1"/>
    </source>
</evidence>
<comment type="similarity">
    <text evidence="1">Belongs to the VgrG protein family.</text>
</comment>
<dbReference type="NCBIfam" id="TIGR01646">
    <property type="entry name" value="vgr_GE"/>
    <property type="match status" value="1"/>
</dbReference>
<dbReference type="Gene3D" id="2.30.110.50">
    <property type="match status" value="1"/>
</dbReference>
<dbReference type="InterPro" id="IPR006531">
    <property type="entry name" value="Gp5/Vgr_OB"/>
</dbReference>
<dbReference type="Pfam" id="PF05954">
    <property type="entry name" value="Phage_GPD"/>
    <property type="match status" value="1"/>
</dbReference>
<dbReference type="EMBL" id="UOFV01000185">
    <property type="protein sequence ID" value="VAW99686.1"/>
    <property type="molecule type" value="Genomic_DNA"/>
</dbReference>
<name>A0A3B1B3P3_9ZZZZ</name>
<dbReference type="AlphaFoldDB" id="A0A3B1B3P3"/>
<feature type="non-terminal residue" evidence="3">
    <location>
        <position position="1020"/>
    </location>
</feature>
<dbReference type="Pfam" id="PF04717">
    <property type="entry name" value="Phage_base_V"/>
    <property type="match status" value="1"/>
</dbReference>